<keyword evidence="1" id="KW-0560">Oxidoreductase</keyword>
<dbReference type="PANTHER" id="PTHR30137:SF8">
    <property type="entry name" value="BLR5498 PROTEIN"/>
    <property type="match status" value="1"/>
</dbReference>
<dbReference type="GO" id="GO:0005829">
    <property type="term" value="C:cytosol"/>
    <property type="evidence" value="ECO:0007669"/>
    <property type="project" value="TreeGrafter"/>
</dbReference>
<evidence type="ECO:0000259" key="3">
    <source>
        <dbReference type="Pfam" id="PF00296"/>
    </source>
</evidence>
<sequence>MPLSGSTHFGLTTFGGLLLDEDRHELSAGLTQAQLIEEGALAEAVGADAFSIGEHHRHDLPTSNPDVVLAGVAARTSKILLGTAVHVLSTDDPVRAYERYATVDGISGGRMQPVLGRASFTEPFGLFGFDLADYNELFEEKLDLWAKLRKEGPLYWKGQHRAELRGQRAYPASATPGGLETWVGVGGSPESVVRAARYGMNLMMAGLGQTTGRIQQYFTLFRASEQEFGVQPAKLGLAINGYLAPTMEEARDRAWENNRRLMDSVAKERGWGERTREQFEADAEGGFSVVGTPEWAAQRVAEHVRAMDVDRYDVNYGNMSATIAEKDTQIRLWGEQVFPRVRELLAQ</sequence>
<dbReference type="InterPro" id="IPR011251">
    <property type="entry name" value="Luciferase-like_dom"/>
</dbReference>
<dbReference type="RefSeq" id="WP_121484831.1">
    <property type="nucleotide sequence ID" value="NZ_QQXL01000003.1"/>
</dbReference>
<feature type="domain" description="Luciferase-like" evidence="3">
    <location>
        <begin position="13"/>
        <end position="305"/>
    </location>
</feature>
<keyword evidence="2" id="KW-0503">Monooxygenase</keyword>
<evidence type="ECO:0000313" key="4">
    <source>
        <dbReference type="EMBL" id="RKW70805.1"/>
    </source>
</evidence>
<gene>
    <name evidence="4" type="ORF">DWQ67_06855</name>
</gene>
<evidence type="ECO:0000256" key="1">
    <source>
        <dbReference type="ARBA" id="ARBA00023002"/>
    </source>
</evidence>
<accession>A0A496PJY4</accession>
<protein>
    <submittedName>
        <fullName evidence="4">LLM class flavin-dependent oxidoreductase</fullName>
    </submittedName>
</protein>
<dbReference type="EMBL" id="QQXL01000003">
    <property type="protein sequence ID" value="RKW70805.1"/>
    <property type="molecule type" value="Genomic_DNA"/>
</dbReference>
<dbReference type="Pfam" id="PF00296">
    <property type="entry name" value="Bac_luciferase"/>
    <property type="match status" value="1"/>
</dbReference>
<evidence type="ECO:0000256" key="2">
    <source>
        <dbReference type="ARBA" id="ARBA00023033"/>
    </source>
</evidence>
<dbReference type="AlphaFoldDB" id="A0A496PJY4"/>
<comment type="caution">
    <text evidence="4">The sequence shown here is derived from an EMBL/GenBank/DDBJ whole genome shotgun (WGS) entry which is preliminary data.</text>
</comment>
<dbReference type="GO" id="GO:0016705">
    <property type="term" value="F:oxidoreductase activity, acting on paired donors, with incorporation or reduction of molecular oxygen"/>
    <property type="evidence" value="ECO:0007669"/>
    <property type="project" value="InterPro"/>
</dbReference>
<keyword evidence="5" id="KW-1185">Reference proteome</keyword>
<evidence type="ECO:0000313" key="5">
    <source>
        <dbReference type="Proteomes" id="UP000273119"/>
    </source>
</evidence>
<dbReference type="Gene3D" id="3.20.20.30">
    <property type="entry name" value="Luciferase-like domain"/>
    <property type="match status" value="1"/>
</dbReference>
<dbReference type="InterPro" id="IPR050766">
    <property type="entry name" value="Bact_Lucif_Oxidored"/>
</dbReference>
<dbReference type="Proteomes" id="UP000273119">
    <property type="component" value="Unassembled WGS sequence"/>
</dbReference>
<reference evidence="4 5" key="1">
    <citation type="submission" date="2018-07" db="EMBL/GenBank/DDBJ databases">
        <title>Arthrobacter sp. nov., isolated from raw cow's milk with high bacterial count.</title>
        <authorList>
            <person name="Hahne J."/>
            <person name="Isele D."/>
            <person name="Lipski A."/>
        </authorList>
    </citation>
    <scope>NUCLEOTIDE SEQUENCE [LARGE SCALE GENOMIC DNA]</scope>
    <source>
        <strain evidence="4 5">JZ R-183</strain>
    </source>
</reference>
<dbReference type="SUPFAM" id="SSF51679">
    <property type="entry name" value="Bacterial luciferase-like"/>
    <property type="match status" value="1"/>
</dbReference>
<dbReference type="PANTHER" id="PTHR30137">
    <property type="entry name" value="LUCIFERASE-LIKE MONOOXYGENASE"/>
    <property type="match status" value="1"/>
</dbReference>
<dbReference type="GO" id="GO:0004497">
    <property type="term" value="F:monooxygenase activity"/>
    <property type="evidence" value="ECO:0007669"/>
    <property type="project" value="UniProtKB-KW"/>
</dbReference>
<dbReference type="InterPro" id="IPR036661">
    <property type="entry name" value="Luciferase-like_sf"/>
</dbReference>
<organism evidence="4 5">
    <name type="scientific">Galactobacter caseinivorans</name>
    <dbReference type="NCBI Taxonomy" id="2676123"/>
    <lineage>
        <taxon>Bacteria</taxon>
        <taxon>Bacillati</taxon>
        <taxon>Actinomycetota</taxon>
        <taxon>Actinomycetes</taxon>
        <taxon>Micrococcales</taxon>
        <taxon>Micrococcaceae</taxon>
        <taxon>Galactobacter</taxon>
    </lineage>
</organism>
<proteinExistence type="predicted"/>
<name>A0A496PJY4_9MICC</name>